<evidence type="ECO:0000259" key="5">
    <source>
        <dbReference type="Pfam" id="PF00296"/>
    </source>
</evidence>
<proteinExistence type="predicted"/>
<protein>
    <submittedName>
        <fullName evidence="6">LLM class flavin-dependent oxidoreductase</fullName>
    </submittedName>
</protein>
<dbReference type="GO" id="GO:0008726">
    <property type="term" value="F:alkanesulfonate monooxygenase activity"/>
    <property type="evidence" value="ECO:0007669"/>
    <property type="project" value="TreeGrafter"/>
</dbReference>
<evidence type="ECO:0000256" key="3">
    <source>
        <dbReference type="ARBA" id="ARBA00023002"/>
    </source>
</evidence>
<comment type="caution">
    <text evidence="6">The sequence shown here is derived from an EMBL/GenBank/DDBJ whole genome shotgun (WGS) entry which is preliminary data.</text>
</comment>
<dbReference type="PANTHER" id="PTHR42847:SF4">
    <property type="entry name" value="ALKANESULFONATE MONOOXYGENASE-RELATED"/>
    <property type="match status" value="1"/>
</dbReference>
<dbReference type="InterPro" id="IPR011251">
    <property type="entry name" value="Luciferase-like_dom"/>
</dbReference>
<evidence type="ECO:0000256" key="1">
    <source>
        <dbReference type="ARBA" id="ARBA00022630"/>
    </source>
</evidence>
<dbReference type="EMBL" id="VMNW02000068">
    <property type="protein sequence ID" value="KAA9154177.1"/>
    <property type="molecule type" value="Genomic_DNA"/>
</dbReference>
<evidence type="ECO:0000256" key="4">
    <source>
        <dbReference type="ARBA" id="ARBA00023033"/>
    </source>
</evidence>
<evidence type="ECO:0000256" key="2">
    <source>
        <dbReference type="ARBA" id="ARBA00022643"/>
    </source>
</evidence>
<dbReference type="Pfam" id="PF00296">
    <property type="entry name" value="Bac_luciferase"/>
    <property type="match status" value="1"/>
</dbReference>
<dbReference type="RefSeq" id="WP_144757498.1">
    <property type="nucleotide sequence ID" value="NZ_VMNW02000068.1"/>
</dbReference>
<name>A0A5N0UVR2_9PSEU</name>
<dbReference type="CDD" id="cd01097">
    <property type="entry name" value="Tetrahydromethanopterin_reductase"/>
    <property type="match status" value="1"/>
</dbReference>
<keyword evidence="4" id="KW-0503">Monooxygenase</keyword>
<evidence type="ECO:0000313" key="6">
    <source>
        <dbReference type="EMBL" id="KAA9154177.1"/>
    </source>
</evidence>
<keyword evidence="2" id="KW-0288">FMN</keyword>
<evidence type="ECO:0000313" key="7">
    <source>
        <dbReference type="Proteomes" id="UP000319769"/>
    </source>
</evidence>
<organism evidence="6 7">
    <name type="scientific">Amycolatopsis acidicola</name>
    <dbReference type="NCBI Taxonomy" id="2596893"/>
    <lineage>
        <taxon>Bacteria</taxon>
        <taxon>Bacillati</taxon>
        <taxon>Actinomycetota</taxon>
        <taxon>Actinomycetes</taxon>
        <taxon>Pseudonocardiales</taxon>
        <taxon>Pseudonocardiaceae</taxon>
        <taxon>Amycolatopsis</taxon>
    </lineage>
</organism>
<dbReference type="GO" id="GO:0046306">
    <property type="term" value="P:alkanesulfonate catabolic process"/>
    <property type="evidence" value="ECO:0007669"/>
    <property type="project" value="TreeGrafter"/>
</dbReference>
<keyword evidence="1" id="KW-0285">Flavoprotein</keyword>
<dbReference type="InterPro" id="IPR036661">
    <property type="entry name" value="Luciferase-like_sf"/>
</dbReference>
<dbReference type="Proteomes" id="UP000319769">
    <property type="component" value="Unassembled WGS sequence"/>
</dbReference>
<dbReference type="OrthoDB" id="5241778at2"/>
<gene>
    <name evidence="6" type="ORF">FPZ12_032600</name>
</gene>
<dbReference type="SUPFAM" id="SSF51679">
    <property type="entry name" value="Bacterial luciferase-like"/>
    <property type="match status" value="1"/>
</dbReference>
<reference evidence="6" key="1">
    <citation type="submission" date="2019-09" db="EMBL/GenBank/DDBJ databases">
        <authorList>
            <person name="Teo W.F.A."/>
            <person name="Duangmal K."/>
        </authorList>
    </citation>
    <scope>NUCLEOTIDE SEQUENCE [LARGE SCALE GENOMIC DNA]</scope>
    <source>
        <strain evidence="6">K81G1</strain>
    </source>
</reference>
<dbReference type="AlphaFoldDB" id="A0A5N0UVR2"/>
<dbReference type="Gene3D" id="3.20.20.30">
    <property type="entry name" value="Luciferase-like domain"/>
    <property type="match status" value="2"/>
</dbReference>
<dbReference type="PANTHER" id="PTHR42847">
    <property type="entry name" value="ALKANESULFONATE MONOOXYGENASE"/>
    <property type="match status" value="1"/>
</dbReference>
<feature type="domain" description="Luciferase-like" evidence="5">
    <location>
        <begin position="16"/>
        <end position="133"/>
    </location>
</feature>
<sequence length="268" mass="29455">MTDRPFRFGIVGSAPDLPAWTTLARRAEEFGYDTLVSPDPQIDVDPFTILSAATAVTTRLKVGTWVAVDKFRDRRLLDWQARSLHRFTGGRFELGLGTGLPRAAARVESLGGTFGGTAERRAHLADTIEFLKREPGPPVLVAAGGPKMRALAAKQADIVTMAWLPRTTEDEARSIVDDFRRADERAAEVELALALFTVGDAPAPWLEEFMGVSPKQLLEEGAMTALPGKPQEAADRLRRWRAELGFSYFTINAGYLEQFAEVIALLRG</sequence>
<dbReference type="InterPro" id="IPR050172">
    <property type="entry name" value="SsuD_RutA_monooxygenase"/>
</dbReference>
<keyword evidence="3" id="KW-0560">Oxidoreductase</keyword>
<accession>A0A5N0UVR2</accession>
<keyword evidence="7" id="KW-1185">Reference proteome</keyword>